<protein>
    <recommendedName>
        <fullName evidence="3">Helix-turn-helix domain-containing protein</fullName>
    </recommendedName>
</protein>
<dbReference type="Proteomes" id="UP001596996">
    <property type="component" value="Unassembled WGS sequence"/>
</dbReference>
<evidence type="ECO:0000313" key="1">
    <source>
        <dbReference type="EMBL" id="MFD0965969.1"/>
    </source>
</evidence>
<dbReference type="EMBL" id="JBHTJN010000008">
    <property type="protein sequence ID" value="MFD0965969.1"/>
    <property type="molecule type" value="Genomic_DNA"/>
</dbReference>
<keyword evidence="2" id="KW-1185">Reference proteome</keyword>
<organism evidence="1 2">
    <name type="scientific">Seminibacterium arietis</name>
    <dbReference type="NCBI Taxonomy" id="1173502"/>
    <lineage>
        <taxon>Bacteria</taxon>
        <taxon>Pseudomonadati</taxon>
        <taxon>Pseudomonadota</taxon>
        <taxon>Gammaproteobacteria</taxon>
        <taxon>Pasteurellales</taxon>
        <taxon>Pasteurellaceae</taxon>
        <taxon>Seminibacterium</taxon>
    </lineage>
</organism>
<reference evidence="2" key="1">
    <citation type="journal article" date="2019" name="Int. J. Syst. Evol. Microbiol.">
        <title>The Global Catalogue of Microorganisms (GCM) 10K type strain sequencing project: providing services to taxonomists for standard genome sequencing and annotation.</title>
        <authorList>
            <consortium name="The Broad Institute Genomics Platform"/>
            <consortium name="The Broad Institute Genome Sequencing Center for Infectious Disease"/>
            <person name="Wu L."/>
            <person name="Ma J."/>
        </authorList>
    </citation>
    <scope>NUCLEOTIDE SEQUENCE [LARGE SCALE GENOMIC DNA]</scope>
    <source>
        <strain evidence="2">CCUG 61707</strain>
    </source>
</reference>
<gene>
    <name evidence="1" type="ORF">ACFQ02_03765</name>
</gene>
<sequence>MQNLELYLTSAKVGVMTLERFSEETGISIRKVITLWEQGKLPMASRARGMRLINILEFNRRCVSGQPLDL</sequence>
<accession>A0ABW3I7X3</accession>
<dbReference type="RefSeq" id="WP_380819512.1">
    <property type="nucleotide sequence ID" value="NZ_JBHTJN010000008.1"/>
</dbReference>
<proteinExistence type="predicted"/>
<name>A0ABW3I7X3_9PAST</name>
<comment type="caution">
    <text evidence="1">The sequence shown here is derived from an EMBL/GenBank/DDBJ whole genome shotgun (WGS) entry which is preliminary data.</text>
</comment>
<evidence type="ECO:0008006" key="3">
    <source>
        <dbReference type="Google" id="ProtNLM"/>
    </source>
</evidence>
<evidence type="ECO:0000313" key="2">
    <source>
        <dbReference type="Proteomes" id="UP001596996"/>
    </source>
</evidence>